<dbReference type="RefSeq" id="WP_358348433.1">
    <property type="nucleotide sequence ID" value="NZ_JBEZFP010000005.1"/>
</dbReference>
<dbReference type="EMBL" id="JBEZFP010000005">
    <property type="protein sequence ID" value="MEU8132504.1"/>
    <property type="molecule type" value="Genomic_DNA"/>
</dbReference>
<keyword evidence="2" id="KW-0489">Methyltransferase</keyword>
<dbReference type="GO" id="GO:0032259">
    <property type="term" value="P:methylation"/>
    <property type="evidence" value="ECO:0007669"/>
    <property type="project" value="UniProtKB-KW"/>
</dbReference>
<gene>
    <name evidence="2" type="ORF">AB0C36_03260</name>
</gene>
<accession>A0ABV3DBH0</accession>
<dbReference type="EC" id="2.1.-.-" evidence="2"/>
<dbReference type="CDD" id="cd02440">
    <property type="entry name" value="AdoMet_MTases"/>
    <property type="match status" value="1"/>
</dbReference>
<dbReference type="Pfam" id="PF08241">
    <property type="entry name" value="Methyltransf_11"/>
    <property type="match status" value="1"/>
</dbReference>
<evidence type="ECO:0000259" key="1">
    <source>
        <dbReference type="Pfam" id="PF08241"/>
    </source>
</evidence>
<dbReference type="InterPro" id="IPR013216">
    <property type="entry name" value="Methyltransf_11"/>
</dbReference>
<dbReference type="Gene3D" id="3.40.50.150">
    <property type="entry name" value="Vaccinia Virus protein VP39"/>
    <property type="match status" value="1"/>
</dbReference>
<dbReference type="Proteomes" id="UP001551482">
    <property type="component" value="Unassembled WGS sequence"/>
</dbReference>
<proteinExistence type="predicted"/>
<dbReference type="GO" id="GO:0008168">
    <property type="term" value="F:methyltransferase activity"/>
    <property type="evidence" value="ECO:0007669"/>
    <property type="project" value="UniProtKB-KW"/>
</dbReference>
<name>A0ABV3DBH0_9ACTN</name>
<dbReference type="PANTHER" id="PTHR43591">
    <property type="entry name" value="METHYLTRANSFERASE"/>
    <property type="match status" value="1"/>
</dbReference>
<protein>
    <submittedName>
        <fullName evidence="2">Class I SAM-dependent methyltransferase</fullName>
        <ecNumber evidence="2">2.1.-.-</ecNumber>
    </submittedName>
</protein>
<dbReference type="SUPFAM" id="SSF53335">
    <property type="entry name" value="S-adenosyl-L-methionine-dependent methyltransferases"/>
    <property type="match status" value="1"/>
</dbReference>
<evidence type="ECO:0000313" key="2">
    <source>
        <dbReference type="EMBL" id="MEU8132504.1"/>
    </source>
</evidence>
<dbReference type="InterPro" id="IPR029063">
    <property type="entry name" value="SAM-dependent_MTases_sf"/>
</dbReference>
<keyword evidence="2" id="KW-0808">Transferase</keyword>
<keyword evidence="3" id="KW-1185">Reference proteome</keyword>
<comment type="caution">
    <text evidence="2">The sequence shown here is derived from an EMBL/GenBank/DDBJ whole genome shotgun (WGS) entry which is preliminary data.</text>
</comment>
<evidence type="ECO:0000313" key="3">
    <source>
        <dbReference type="Proteomes" id="UP001551482"/>
    </source>
</evidence>
<sequence>MTDQWTGSAYDLHSDAQHTWGTEVLARLELPPNATVLDAGCGSGRVTGELLRTFPSASVVAADVSRSMLDQARDRLAPHADRLVLRQVDLEDQLPFEDNTFDAVFSTGALHWVRDHGSLFADFARVLRPGGHLVVQCGGHGSLARVRAVLAELGVDTAGRNHYATAEQTTARLAGAGFAGGRAWLANAPVSFTATADLEDFLAHAALQPYLTDLPEPERRAVVRAVAARLEPPVLDFVRLNMTATIPASAPTG</sequence>
<organism evidence="2 3">
    <name type="scientific">Streptodolium elevatio</name>
    <dbReference type="NCBI Taxonomy" id="3157996"/>
    <lineage>
        <taxon>Bacteria</taxon>
        <taxon>Bacillati</taxon>
        <taxon>Actinomycetota</taxon>
        <taxon>Actinomycetes</taxon>
        <taxon>Kitasatosporales</taxon>
        <taxon>Streptomycetaceae</taxon>
        <taxon>Streptodolium</taxon>
    </lineage>
</organism>
<feature type="domain" description="Methyltransferase type 11" evidence="1">
    <location>
        <begin position="37"/>
        <end position="135"/>
    </location>
</feature>
<reference evidence="2 3" key="1">
    <citation type="submission" date="2024-06" db="EMBL/GenBank/DDBJ databases">
        <title>The Natural Products Discovery Center: Release of the First 8490 Sequenced Strains for Exploring Actinobacteria Biosynthetic Diversity.</title>
        <authorList>
            <person name="Kalkreuter E."/>
            <person name="Kautsar S.A."/>
            <person name="Yang D."/>
            <person name="Bader C.D."/>
            <person name="Teijaro C.N."/>
            <person name="Fluegel L."/>
            <person name="Davis C.M."/>
            <person name="Simpson J.R."/>
            <person name="Lauterbach L."/>
            <person name="Steele A.D."/>
            <person name="Gui C."/>
            <person name="Meng S."/>
            <person name="Li G."/>
            <person name="Viehrig K."/>
            <person name="Ye F."/>
            <person name="Su P."/>
            <person name="Kiefer A.F."/>
            <person name="Nichols A."/>
            <person name="Cepeda A.J."/>
            <person name="Yan W."/>
            <person name="Fan B."/>
            <person name="Jiang Y."/>
            <person name="Adhikari A."/>
            <person name="Zheng C.-J."/>
            <person name="Schuster L."/>
            <person name="Cowan T.M."/>
            <person name="Smanski M.J."/>
            <person name="Chevrette M.G."/>
            <person name="De Carvalho L.P.S."/>
            <person name="Shen B."/>
        </authorList>
    </citation>
    <scope>NUCLEOTIDE SEQUENCE [LARGE SCALE GENOMIC DNA]</scope>
    <source>
        <strain evidence="2 3">NPDC048946</strain>
    </source>
</reference>